<reference evidence="4" key="1">
    <citation type="submission" date="2019-09" db="EMBL/GenBank/DDBJ databases">
        <authorList>
            <person name="Jung D.-H."/>
        </authorList>
    </citation>
    <scope>NUCLEOTIDE SEQUENCE [LARGE SCALE GENOMIC DNA]</scope>
    <source>
        <strain evidence="4">JA-25</strain>
    </source>
</reference>
<dbReference type="EMBL" id="WAEL01000011">
    <property type="protein sequence ID" value="NID13304.1"/>
    <property type="molecule type" value="Genomic_DNA"/>
</dbReference>
<comment type="caution">
    <text evidence="3">The sequence shown here is derived from an EMBL/GenBank/DDBJ whole genome shotgun (WGS) entry which is preliminary data.</text>
</comment>
<keyword evidence="2" id="KW-0732">Signal</keyword>
<gene>
    <name evidence="3" type="ORF">F7231_24250</name>
</gene>
<dbReference type="Proteomes" id="UP000606008">
    <property type="component" value="Unassembled WGS sequence"/>
</dbReference>
<organism evidence="3 4">
    <name type="scientific">Fibrivirga algicola</name>
    <dbReference type="NCBI Taxonomy" id="2950420"/>
    <lineage>
        <taxon>Bacteria</taxon>
        <taxon>Pseudomonadati</taxon>
        <taxon>Bacteroidota</taxon>
        <taxon>Cytophagia</taxon>
        <taxon>Cytophagales</taxon>
        <taxon>Spirosomataceae</taxon>
        <taxon>Fibrivirga</taxon>
    </lineage>
</organism>
<evidence type="ECO:0000256" key="1">
    <source>
        <dbReference type="SAM" id="MobiDB-lite"/>
    </source>
</evidence>
<feature type="signal peptide" evidence="2">
    <location>
        <begin position="1"/>
        <end position="27"/>
    </location>
</feature>
<evidence type="ECO:0000313" key="3">
    <source>
        <dbReference type="EMBL" id="NID13304.1"/>
    </source>
</evidence>
<feature type="region of interest" description="Disordered" evidence="1">
    <location>
        <begin position="128"/>
        <end position="147"/>
    </location>
</feature>
<feature type="region of interest" description="Disordered" evidence="1">
    <location>
        <begin position="45"/>
        <end position="65"/>
    </location>
</feature>
<keyword evidence="4" id="KW-1185">Reference proteome</keyword>
<protein>
    <recommendedName>
        <fullName evidence="5">PorT family protein</fullName>
    </recommendedName>
</protein>
<feature type="compositionally biased region" description="Basic and acidic residues" evidence="1">
    <location>
        <begin position="94"/>
        <end position="116"/>
    </location>
</feature>
<reference evidence="4" key="2">
    <citation type="submission" date="2023-07" db="EMBL/GenBank/DDBJ databases">
        <authorList>
            <person name="Jung D.-H."/>
        </authorList>
    </citation>
    <scope>NUCLEOTIDE SEQUENCE [LARGE SCALE GENOMIC DNA]</scope>
    <source>
        <strain evidence="4">JA-25</strain>
    </source>
</reference>
<name>A0ABX0QT09_9BACT</name>
<proteinExistence type="predicted"/>
<evidence type="ECO:0000313" key="4">
    <source>
        <dbReference type="Proteomes" id="UP000606008"/>
    </source>
</evidence>
<accession>A0ABX0QT09</accession>
<feature type="chain" id="PRO_5046442797" description="PorT family protein" evidence="2">
    <location>
        <begin position="28"/>
        <end position="334"/>
    </location>
</feature>
<sequence length="334" mass="37879">MKKKVRAIALVAFSLGAGMLGANTAAAQRYDDNRLEDRRRVEDQYNRRDDRRDDRLSDRERELRDRDRQLRDRDLELRRDDRRGNDVDARIDSRREFRSRQSSDSRYDNDYRDRSSGRQYSIDDLSKAYDEGFDDGQKSIEKKTKQDRRDNYKNFTFGIYGGANSTRFEGESLDAEGNATGLAGRLGYQLGFFVRGGGRFYGQIGAEYLTSSSEFYRSGDGTTPGGIISNVDQKYLHVPAYVGIKLAQSERGVSGIRLQVGAEFATPLAGNNSVLNLQRSDFNDATLNGLANIGFDAGPLFLDFVYHHGFQNVLRDNTSNSQRRILGVNLGFKF</sequence>
<feature type="region of interest" description="Disordered" evidence="1">
    <location>
        <begin position="94"/>
        <end position="120"/>
    </location>
</feature>
<dbReference type="RefSeq" id="WP_085413188.1">
    <property type="nucleotide sequence ID" value="NZ_WAEL01000011.1"/>
</dbReference>
<evidence type="ECO:0000256" key="2">
    <source>
        <dbReference type="SAM" id="SignalP"/>
    </source>
</evidence>
<evidence type="ECO:0008006" key="5">
    <source>
        <dbReference type="Google" id="ProtNLM"/>
    </source>
</evidence>